<sequence length="379" mass="42718">MKLKLHPPCSGTQVKILILHNSASHTTSRPLHLHTTSRKTHKSIFRKNKEQKGEQMNQPIVFMFSGQGSQYYQMGKELFAHNAAFRQKMLDLDDFAVSRFGYSVLKEMYHTGNRLSDPFDRLLFSHPAIFMAEYALAYALEQRGIRPDYVIGASLGEYAAAAVSGVLSAEDALDCVLEQARIVTETCRNGSMLAILGDPALYQDDPLLGEHSELASVNYHSHFVISGEREHIKKIMDDLREKQIPHQLLPVSYGFHSALVDQAEQPYKRFLAQKSIRTPFIPYISSATGEAETDIQADFFWDIVRKPIRFREALQFADSRQKGLYIDAGPSGTLAAFAKQILPAGSAERIRAIMTPFHKEQTHLQQIEDSILSPPGRRL</sequence>
<dbReference type="Pfam" id="PF00698">
    <property type="entry name" value="Acyl_transf_1"/>
    <property type="match status" value="1"/>
</dbReference>
<dbReference type="InterPro" id="IPR050444">
    <property type="entry name" value="Polyketide_Synthase"/>
</dbReference>
<dbReference type="InterPro" id="IPR016035">
    <property type="entry name" value="Acyl_Trfase/lysoPLipase"/>
</dbReference>
<accession>Q1RS79</accession>
<dbReference type="InterPro" id="IPR016036">
    <property type="entry name" value="Malonyl_transacylase_ACP-bd"/>
</dbReference>
<evidence type="ECO:0000259" key="2">
    <source>
        <dbReference type="SMART" id="SM00827"/>
    </source>
</evidence>
<dbReference type="GO" id="GO:0004314">
    <property type="term" value="F:[acyl-carrier-protein] S-malonyltransferase activity"/>
    <property type="evidence" value="ECO:0007669"/>
    <property type="project" value="UniProtKB-EC"/>
</dbReference>
<dbReference type="PANTHER" id="PTHR45681:SF6">
    <property type="entry name" value="POLYKETIDE SYNTHASE 37"/>
    <property type="match status" value="1"/>
</dbReference>
<evidence type="ECO:0000256" key="1">
    <source>
        <dbReference type="ARBA" id="ARBA00022679"/>
    </source>
</evidence>
<keyword evidence="3" id="KW-0012">Acyltransferase</keyword>
<dbReference type="Gene3D" id="3.40.366.10">
    <property type="entry name" value="Malonyl-Coenzyme A Acyl Carrier Protein, domain 2"/>
    <property type="match status" value="1"/>
</dbReference>
<dbReference type="EC" id="2.3.1.39" evidence="3"/>
<evidence type="ECO:0000313" key="3">
    <source>
        <dbReference type="EMBL" id="CAG23951.1"/>
    </source>
</evidence>
<protein>
    <submittedName>
        <fullName evidence="3">Malonyl-CoA-[acyl-carrier-protein] transacylase</fullName>
        <ecNumber evidence="3">2.3.1.39</ecNumber>
    </submittedName>
</protein>
<keyword evidence="1 3" id="KW-0808">Transferase</keyword>
<feature type="domain" description="Malonyl-CoA:ACP transacylase (MAT)" evidence="2">
    <location>
        <begin position="63"/>
        <end position="361"/>
    </location>
</feature>
<dbReference type="InterPro" id="IPR001227">
    <property type="entry name" value="Ac_transferase_dom_sf"/>
</dbReference>
<name>Q1RS79_BACAM</name>
<dbReference type="EMBL" id="AJ634060">
    <property type="protein sequence ID" value="CAG23951.1"/>
    <property type="molecule type" value="Genomic_DNA"/>
</dbReference>
<dbReference type="Gene3D" id="3.30.70.3290">
    <property type="match status" value="1"/>
</dbReference>
<proteinExistence type="predicted"/>
<dbReference type="PANTHER" id="PTHR45681">
    <property type="entry name" value="POLYKETIDE SYNTHASE 44-RELATED"/>
    <property type="match status" value="1"/>
</dbReference>
<dbReference type="SUPFAM" id="SSF55048">
    <property type="entry name" value="Probable ACP-binding domain of malonyl-CoA ACP transacylase"/>
    <property type="match status" value="1"/>
</dbReference>
<reference evidence="3" key="1">
    <citation type="journal article" date="2006" name="J. Bacteriol.">
        <title>Structural and functional characterization of three polyketide synthase gene clusters in Bacillus amyloliquefaciens FZB 42.</title>
        <authorList>
            <person name="Chen X.-H."/>
            <person name="Vater J."/>
            <person name="Piel J."/>
            <person name="Franke P."/>
            <person name="Scholz R."/>
            <person name="Schneider K."/>
            <person name="Koumoutsi A."/>
            <person name="Hitzeroth G."/>
            <person name="Grammel N."/>
            <person name="Strittmatter A.W."/>
            <person name="Gottschalk G."/>
            <person name="Suessmuth R.D."/>
            <person name="Borriss R."/>
        </authorList>
    </citation>
    <scope>NUCLEOTIDE SEQUENCE</scope>
    <source>
        <strain evidence="3">FZB42</strain>
    </source>
</reference>
<dbReference type="AlphaFoldDB" id="Q1RS79"/>
<dbReference type="SMART" id="SM00827">
    <property type="entry name" value="PKS_AT"/>
    <property type="match status" value="1"/>
</dbReference>
<organism evidence="3">
    <name type="scientific">Bacillus amyloliquefaciens</name>
    <name type="common">Bacillus velezensis</name>
    <dbReference type="NCBI Taxonomy" id="1390"/>
    <lineage>
        <taxon>Bacteria</taxon>
        <taxon>Bacillati</taxon>
        <taxon>Bacillota</taxon>
        <taxon>Bacilli</taxon>
        <taxon>Bacillales</taxon>
        <taxon>Bacillaceae</taxon>
        <taxon>Bacillus</taxon>
        <taxon>Bacillus amyloliquefaciens group</taxon>
    </lineage>
</organism>
<dbReference type="InterPro" id="IPR014043">
    <property type="entry name" value="Acyl_transferase_dom"/>
</dbReference>
<dbReference type="SUPFAM" id="SSF52151">
    <property type="entry name" value="FabD/lysophospholipase-like"/>
    <property type="match status" value="1"/>
</dbReference>
<gene>
    <name evidence="3" type="primary">baeD</name>
</gene>